<accession>A0A0E3VTN8</accession>
<name>A0A0E3VTN8_9BRAD</name>
<gene>
    <name evidence="2" type="ORF">NK6_2804</name>
</gene>
<evidence type="ECO:0000313" key="2">
    <source>
        <dbReference type="EMBL" id="BAR55985.1"/>
    </source>
</evidence>
<organism evidence="2 3">
    <name type="scientific">Bradyrhizobium diazoefficiens</name>
    <dbReference type="NCBI Taxonomy" id="1355477"/>
    <lineage>
        <taxon>Bacteria</taxon>
        <taxon>Pseudomonadati</taxon>
        <taxon>Pseudomonadota</taxon>
        <taxon>Alphaproteobacteria</taxon>
        <taxon>Hyphomicrobiales</taxon>
        <taxon>Nitrobacteraceae</taxon>
        <taxon>Bradyrhizobium</taxon>
    </lineage>
</organism>
<proteinExistence type="predicted"/>
<evidence type="ECO:0000256" key="1">
    <source>
        <dbReference type="SAM" id="Phobius"/>
    </source>
</evidence>
<sequence>MDTRGKYVFNGKAGVAADSFDDDKEATMKRIASVLLVTFVLGVAARAQAPDPALNNPDKVSWELFTTSYESGKPPPR</sequence>
<reference evidence="2 3" key="1">
    <citation type="submission" date="2014-11" db="EMBL/GenBank/DDBJ databases">
        <title>Symbiosis island explosion on the genome of extra-slow-growing strains of soybean bradyrhizobia with massive insertion sequences.</title>
        <authorList>
            <person name="Iida T."/>
            <person name="Minamisawa K."/>
        </authorList>
    </citation>
    <scope>NUCLEOTIDE SEQUENCE [LARGE SCALE GENOMIC DNA]</scope>
    <source>
        <strain evidence="2 3">NK6</strain>
    </source>
</reference>
<dbReference type="AlphaFoldDB" id="A0A0E3VTN8"/>
<dbReference type="EMBL" id="AP014685">
    <property type="protein sequence ID" value="BAR55985.1"/>
    <property type="molecule type" value="Genomic_DNA"/>
</dbReference>
<feature type="transmembrane region" description="Helical" evidence="1">
    <location>
        <begin position="31"/>
        <end position="49"/>
    </location>
</feature>
<keyword evidence="1" id="KW-1133">Transmembrane helix</keyword>
<keyword evidence="1" id="KW-0472">Membrane</keyword>
<protein>
    <submittedName>
        <fullName evidence="2">Uncharacterized protein</fullName>
    </submittedName>
</protein>
<dbReference type="Proteomes" id="UP000063308">
    <property type="component" value="Chromosome"/>
</dbReference>
<evidence type="ECO:0000313" key="3">
    <source>
        <dbReference type="Proteomes" id="UP000063308"/>
    </source>
</evidence>
<keyword evidence="1" id="KW-0812">Transmembrane</keyword>